<dbReference type="AlphaFoldDB" id="A0A8T1MAE7"/>
<comment type="caution">
    <text evidence="2">The sequence shown here is derived from an EMBL/GenBank/DDBJ whole genome shotgun (WGS) entry which is preliminary data.</text>
</comment>
<evidence type="ECO:0000256" key="1">
    <source>
        <dbReference type="SAM" id="Phobius"/>
    </source>
</evidence>
<feature type="transmembrane region" description="Helical" evidence="1">
    <location>
        <begin position="19"/>
        <end position="41"/>
    </location>
</feature>
<evidence type="ECO:0000313" key="3">
    <source>
        <dbReference type="Proteomes" id="UP000286415"/>
    </source>
</evidence>
<keyword evidence="1" id="KW-0472">Membrane</keyword>
<dbReference type="EMBL" id="NIRI02000056">
    <property type="protein sequence ID" value="KAG5445651.1"/>
    <property type="molecule type" value="Genomic_DNA"/>
</dbReference>
<dbReference type="Proteomes" id="UP000286415">
    <property type="component" value="Unassembled WGS sequence"/>
</dbReference>
<evidence type="ECO:0000313" key="2">
    <source>
        <dbReference type="EMBL" id="KAG5445651.1"/>
    </source>
</evidence>
<gene>
    <name evidence="2" type="ORF">CSKR_203281</name>
</gene>
<sequence length="101" mass="11818">MCDLNSVSLYQCLLSKTPIILAVCFPLVICIRPFISSISVYRCIADRLRLISFGAVFHPLSIPPQYRLRPNPFLHHDTLHLEPSLVWLLFVDRTRLLRYMY</sequence>
<name>A0A8T1MAE7_CLOSI</name>
<reference evidence="2 3" key="1">
    <citation type="journal article" date="2018" name="Biotechnol. Adv.">
        <title>Improved genomic resources and new bioinformatic workflow for the carcinogenic parasite Clonorchis sinensis: Biotechnological implications.</title>
        <authorList>
            <person name="Wang D."/>
            <person name="Korhonen P.K."/>
            <person name="Gasser R.B."/>
            <person name="Young N.D."/>
        </authorList>
    </citation>
    <scope>NUCLEOTIDE SEQUENCE [LARGE SCALE GENOMIC DNA]</scope>
    <source>
        <strain evidence="2">Cs-k2</strain>
    </source>
</reference>
<organism evidence="2 3">
    <name type="scientific">Clonorchis sinensis</name>
    <name type="common">Chinese liver fluke</name>
    <dbReference type="NCBI Taxonomy" id="79923"/>
    <lineage>
        <taxon>Eukaryota</taxon>
        <taxon>Metazoa</taxon>
        <taxon>Spiralia</taxon>
        <taxon>Lophotrochozoa</taxon>
        <taxon>Platyhelminthes</taxon>
        <taxon>Trematoda</taxon>
        <taxon>Digenea</taxon>
        <taxon>Opisthorchiida</taxon>
        <taxon>Opisthorchiata</taxon>
        <taxon>Opisthorchiidae</taxon>
        <taxon>Clonorchis</taxon>
    </lineage>
</organism>
<protein>
    <submittedName>
        <fullName evidence="2">Uncharacterized protein</fullName>
    </submittedName>
</protein>
<keyword evidence="3" id="KW-1185">Reference proteome</keyword>
<reference evidence="2 3" key="2">
    <citation type="journal article" date="2021" name="Genomics">
        <title>High-quality reference genome for Clonorchis sinensis.</title>
        <authorList>
            <person name="Young N.D."/>
            <person name="Stroehlein A.J."/>
            <person name="Kinkar L."/>
            <person name="Wang T."/>
            <person name="Sohn W.M."/>
            <person name="Chang B.C.H."/>
            <person name="Kaur P."/>
            <person name="Weisz D."/>
            <person name="Dudchenko O."/>
            <person name="Aiden E.L."/>
            <person name="Korhonen P.K."/>
            <person name="Gasser R.B."/>
        </authorList>
    </citation>
    <scope>NUCLEOTIDE SEQUENCE [LARGE SCALE GENOMIC DNA]</scope>
    <source>
        <strain evidence="2">Cs-k2</strain>
    </source>
</reference>
<keyword evidence="1" id="KW-1133">Transmembrane helix</keyword>
<proteinExistence type="predicted"/>
<accession>A0A8T1MAE7</accession>
<keyword evidence="1" id="KW-0812">Transmembrane</keyword>